<dbReference type="Gene3D" id="1.10.287.110">
    <property type="entry name" value="DnaJ domain"/>
    <property type="match status" value="1"/>
</dbReference>
<dbReference type="CDD" id="cd06257">
    <property type="entry name" value="DnaJ"/>
    <property type="match status" value="1"/>
</dbReference>
<dbReference type="InterPro" id="IPR018253">
    <property type="entry name" value="DnaJ_domain_CS"/>
</dbReference>
<dbReference type="PRINTS" id="PR00625">
    <property type="entry name" value="JDOMAIN"/>
</dbReference>
<evidence type="ECO:0000313" key="2">
    <source>
        <dbReference type="EMBL" id="CAI9303435.1"/>
    </source>
</evidence>
<dbReference type="SMART" id="SM00271">
    <property type="entry name" value="DnaJ"/>
    <property type="match status" value="1"/>
</dbReference>
<dbReference type="Proteomes" id="UP001177003">
    <property type="component" value="Chromosome 9"/>
</dbReference>
<protein>
    <recommendedName>
        <fullName evidence="1">J domain-containing protein</fullName>
    </recommendedName>
</protein>
<dbReference type="Pfam" id="PF00226">
    <property type="entry name" value="DnaJ"/>
    <property type="match status" value="1"/>
</dbReference>
<accession>A0AA36A2M0</accession>
<proteinExistence type="predicted"/>
<dbReference type="PANTHER" id="PTHR45432">
    <property type="entry name" value="CHAPERONE PROTEIN DNAJ 11, CHLOROPLASTIC-LIKE"/>
    <property type="match status" value="1"/>
</dbReference>
<reference evidence="2" key="1">
    <citation type="submission" date="2023-04" db="EMBL/GenBank/DDBJ databases">
        <authorList>
            <person name="Vijverberg K."/>
            <person name="Xiong W."/>
            <person name="Schranz E."/>
        </authorList>
    </citation>
    <scope>NUCLEOTIDE SEQUENCE</scope>
</reference>
<dbReference type="AlphaFoldDB" id="A0AA36A2M0"/>
<evidence type="ECO:0000313" key="3">
    <source>
        <dbReference type="Proteomes" id="UP001177003"/>
    </source>
</evidence>
<dbReference type="InterPro" id="IPR036869">
    <property type="entry name" value="J_dom_sf"/>
</dbReference>
<evidence type="ECO:0000259" key="1">
    <source>
        <dbReference type="PROSITE" id="PS50076"/>
    </source>
</evidence>
<organism evidence="2 3">
    <name type="scientific">Lactuca saligna</name>
    <name type="common">Willowleaf lettuce</name>
    <dbReference type="NCBI Taxonomy" id="75948"/>
    <lineage>
        <taxon>Eukaryota</taxon>
        <taxon>Viridiplantae</taxon>
        <taxon>Streptophyta</taxon>
        <taxon>Embryophyta</taxon>
        <taxon>Tracheophyta</taxon>
        <taxon>Spermatophyta</taxon>
        <taxon>Magnoliopsida</taxon>
        <taxon>eudicotyledons</taxon>
        <taxon>Gunneridae</taxon>
        <taxon>Pentapetalae</taxon>
        <taxon>asterids</taxon>
        <taxon>campanulids</taxon>
        <taxon>Asterales</taxon>
        <taxon>Asteraceae</taxon>
        <taxon>Cichorioideae</taxon>
        <taxon>Cichorieae</taxon>
        <taxon>Lactucinae</taxon>
        <taxon>Lactuca</taxon>
    </lineage>
</organism>
<sequence>MIGNLTTPLRGTSLGFMNDPRLSPAVSTGKVHFRCHKGCTCKALLHATEADQVVDSTSCRRCSSLYEVLRVKRNATPIEIKAAYRSLAKIYHPDTSDLKQHDHNGNFIEIHNAYATLYDPAERAMYDMKLNTGLGRRSGSFTAGGKRRGVYTSRRWETDQCCGTGALNRPKAGKIGVGLMFGPKYRVWTNVLAHYYGLQHSWPGWTQ</sequence>
<dbReference type="PANTHER" id="PTHR45432:SF2">
    <property type="entry name" value="CHAPERONE PROTEIN DNAJ 11, CHLOROPLASTIC"/>
    <property type="match status" value="1"/>
</dbReference>
<dbReference type="InterPro" id="IPR001623">
    <property type="entry name" value="DnaJ_domain"/>
</dbReference>
<dbReference type="PROSITE" id="PS00636">
    <property type="entry name" value="DNAJ_1"/>
    <property type="match status" value="1"/>
</dbReference>
<name>A0AA36A2M0_LACSI</name>
<dbReference type="SUPFAM" id="SSF46565">
    <property type="entry name" value="Chaperone J-domain"/>
    <property type="match status" value="1"/>
</dbReference>
<keyword evidence="3" id="KW-1185">Reference proteome</keyword>
<dbReference type="PROSITE" id="PS50076">
    <property type="entry name" value="DNAJ_2"/>
    <property type="match status" value="1"/>
</dbReference>
<feature type="domain" description="J" evidence="1">
    <location>
        <begin position="64"/>
        <end position="130"/>
    </location>
</feature>
<dbReference type="EMBL" id="OX465085">
    <property type="protein sequence ID" value="CAI9303435.1"/>
    <property type="molecule type" value="Genomic_DNA"/>
</dbReference>
<gene>
    <name evidence="2" type="ORF">LSALG_LOCUS41873</name>
</gene>